<evidence type="ECO:0000256" key="11">
    <source>
        <dbReference type="ARBA" id="ARBA00023170"/>
    </source>
</evidence>
<evidence type="ECO:0000256" key="1">
    <source>
        <dbReference type="ARBA" id="ARBA00004251"/>
    </source>
</evidence>
<dbReference type="Pfam" id="PF17217">
    <property type="entry name" value="UPA"/>
    <property type="match status" value="1"/>
</dbReference>
<keyword evidence="5 14" id="KW-0812">Transmembrane</keyword>
<dbReference type="SUPFAM" id="SSF48726">
    <property type="entry name" value="Immunoglobulin"/>
    <property type="match status" value="1"/>
</dbReference>
<dbReference type="GO" id="GO:0005042">
    <property type="term" value="F:netrin receptor activity"/>
    <property type="evidence" value="ECO:0007669"/>
    <property type="project" value="UniProtKB-UniRule"/>
</dbReference>
<evidence type="ECO:0000259" key="15">
    <source>
        <dbReference type="PROSITE" id="PS50017"/>
    </source>
</evidence>
<name>A0A8C6Y0B7_NAJNA</name>
<dbReference type="FunFam" id="2.60.40.10:FF:000037">
    <property type="entry name" value="Unc-5 netrin receptor C"/>
    <property type="match status" value="1"/>
</dbReference>
<dbReference type="SUPFAM" id="SSF47986">
    <property type="entry name" value="DEATH domain"/>
    <property type="match status" value="1"/>
</dbReference>
<dbReference type="InterPro" id="IPR003599">
    <property type="entry name" value="Ig_sub"/>
</dbReference>
<comment type="function">
    <text evidence="14">Receptor for netrin required for axon guidance. Mediates axon repulsion of neuronal growth cones in the developing nervous system upon ligand binding.</text>
</comment>
<dbReference type="Gene3D" id="2.60.40.10">
    <property type="entry name" value="Immunoglobulins"/>
    <property type="match status" value="2"/>
</dbReference>
<keyword evidence="10" id="KW-1015">Disulfide bond</keyword>
<sequence length="830" mass="92912">QQTTEGPDLNNLSFSSLLTGIEYGDVLPDSFPSPPAESLPNFLLEPQDAYIVKNKPVELTCRANPATQIYFKCNGEWVNQNDHLTTESLDEVTGLLVREVQIEVSRQQVEELFGLEDYWCQCVAWSSAGTTKSRRAYVRIAYLRKNFDQEPLGKEVPLDHEVLLQCRPPEGVPTAEVEWLKNEDVIDASQDTNFLITIDNNLIIKQARLSDTGNYTCVAKNIVAKRRSTTATIIVYVNGGWSTWSDWSSCSNRCGRGWQKRTRTCTNPAPLNGGSICEGQSFQKLACTTMCPVDGAWTEWSKWSACSTECTHWRSRECMAPSPRNGGKDCSGILLDSKNCTDGLCMQILEASGDVALYAGIVVAIFVFVVILMAVGLVVYRRNCRDFDTDITDSSAALTGGFHPVNFKTSRNGKIQLALKFALCVFVPPRNRYSDALGNVLHYFIYSLFFPFVGVSLLVPHGAIPQGKFYEMYLMINKAENILFPSEGTQTVLSPRVTCGPTGLLLCRPVILSVPHCAEVTSPDWMLQLKTQSHQGHWEEVVTLDEETLNTPCYCQLEPKCCHILLEQLGTYVLVGESYSRSAIKRLQLAIFAPTLCTSLEYNLKVYCLEDTPDALKEVLEIERTLGGYLLEDPKPLLFKDSYHNLRLSIHDIPHSLWRSKLLAKYQEIPFYHIWSGSQRALHCTFSLERYSPATTELTCKICVRQVEGEGQIFQLHVTLGEVSKGNSDKKSKLNLGPHAFKIPLSIRQKICNSLDAPNSRGNDWRLLAQKLSMDRYLNFFATKASPTGVILDLWEAQHQDDGDLNTLASALEEMGKSEMLVVMATEGEC</sequence>
<dbReference type="Ensembl" id="ENSNNAT00000023193.1">
    <property type="protein sequence ID" value="ENSNNAP00000022126.1"/>
    <property type="gene ID" value="ENSNNAG00000007493.1"/>
</dbReference>
<dbReference type="InterPro" id="IPR000884">
    <property type="entry name" value="TSP1_rpt"/>
</dbReference>
<feature type="domain" description="Ig-like" evidence="16">
    <location>
        <begin position="153"/>
        <end position="234"/>
    </location>
</feature>
<dbReference type="InterPro" id="IPR013783">
    <property type="entry name" value="Ig-like_fold"/>
</dbReference>
<keyword evidence="6" id="KW-0732">Signal</keyword>
<keyword evidence="9 14" id="KW-0472">Membrane</keyword>
<dbReference type="PRINTS" id="PR01705">
    <property type="entry name" value="TSP1REPEAT"/>
</dbReference>
<keyword evidence="8 14" id="KW-1133">Transmembrane helix</keyword>
<dbReference type="InterPro" id="IPR013098">
    <property type="entry name" value="Ig_I-set"/>
</dbReference>
<evidence type="ECO:0000256" key="2">
    <source>
        <dbReference type="ARBA" id="ARBA00009844"/>
    </source>
</evidence>
<keyword evidence="12" id="KW-0325">Glycoprotein</keyword>
<evidence type="ECO:0000259" key="17">
    <source>
        <dbReference type="PROSITE" id="PS51145"/>
    </source>
</evidence>
<evidence type="ECO:0000256" key="5">
    <source>
        <dbReference type="ARBA" id="ARBA00022692"/>
    </source>
</evidence>
<gene>
    <name evidence="18" type="primary">UNC5B</name>
</gene>
<dbReference type="FunFam" id="2.60.220.30:FF:000003">
    <property type="entry name" value="Unc-5 netrin receptor C"/>
    <property type="match status" value="1"/>
</dbReference>
<comment type="subcellular location">
    <subcellularLocation>
        <location evidence="1 14">Cell membrane</location>
        <topology evidence="1 14">Single-pass type I membrane protein</topology>
    </subcellularLocation>
</comment>
<evidence type="ECO:0000256" key="4">
    <source>
        <dbReference type="ARBA" id="ARBA00022475"/>
    </source>
</evidence>
<dbReference type="InterPro" id="IPR033772">
    <property type="entry name" value="UPA"/>
</dbReference>
<feature type="domain" description="ZU5" evidence="17">
    <location>
        <begin position="435"/>
        <end position="578"/>
    </location>
</feature>
<evidence type="ECO:0000256" key="10">
    <source>
        <dbReference type="ARBA" id="ARBA00023157"/>
    </source>
</evidence>
<feature type="transmembrane region" description="Helical" evidence="14">
    <location>
        <begin position="355"/>
        <end position="380"/>
    </location>
</feature>
<dbReference type="PROSITE" id="PS50092">
    <property type="entry name" value="TSP1"/>
    <property type="match status" value="2"/>
</dbReference>
<dbReference type="InterPro" id="IPR036179">
    <property type="entry name" value="Ig-like_dom_sf"/>
</dbReference>
<keyword evidence="19" id="KW-1185">Reference proteome</keyword>
<evidence type="ECO:0000256" key="7">
    <source>
        <dbReference type="ARBA" id="ARBA00022737"/>
    </source>
</evidence>
<evidence type="ECO:0000256" key="8">
    <source>
        <dbReference type="ARBA" id="ARBA00022989"/>
    </source>
</evidence>
<dbReference type="Pfam" id="PF07679">
    <property type="entry name" value="I-set"/>
    <property type="match status" value="1"/>
</dbReference>
<dbReference type="InterPro" id="IPR007110">
    <property type="entry name" value="Ig-like_dom"/>
</dbReference>
<dbReference type="GO" id="GO:0005886">
    <property type="term" value="C:plasma membrane"/>
    <property type="evidence" value="ECO:0007669"/>
    <property type="project" value="UniProtKB-SubCell"/>
</dbReference>
<protein>
    <recommendedName>
        <fullName evidence="14">Netrin receptor UNC5</fullName>
    </recommendedName>
</protein>
<dbReference type="InterPro" id="IPR000488">
    <property type="entry name" value="Death_dom"/>
</dbReference>
<keyword evidence="13 14" id="KW-0393">Immunoglobulin domain</keyword>
<dbReference type="PROSITE" id="PS50835">
    <property type="entry name" value="IG_LIKE"/>
    <property type="match status" value="1"/>
</dbReference>
<evidence type="ECO:0000256" key="12">
    <source>
        <dbReference type="ARBA" id="ARBA00023180"/>
    </source>
</evidence>
<dbReference type="FunFam" id="1.10.533.10:FF:000001">
    <property type="entry name" value="Unc-5 netrin receptor B"/>
    <property type="match status" value="1"/>
</dbReference>
<dbReference type="SMART" id="SM00209">
    <property type="entry name" value="TSP1"/>
    <property type="match status" value="2"/>
</dbReference>
<dbReference type="Gene3D" id="2.20.100.10">
    <property type="entry name" value="Thrombospondin type-1 (TSP1) repeat"/>
    <property type="match status" value="2"/>
</dbReference>
<dbReference type="Proteomes" id="UP000694559">
    <property type="component" value="Unplaced"/>
</dbReference>
<dbReference type="SUPFAM" id="SSF82895">
    <property type="entry name" value="TSP-1 type 1 repeat"/>
    <property type="match status" value="2"/>
</dbReference>
<comment type="similarity">
    <text evidence="2 14">Belongs to the unc-5 family.</text>
</comment>
<dbReference type="GeneTree" id="ENSGT00950000182815"/>
<proteinExistence type="inferred from homology"/>
<dbReference type="InterPro" id="IPR036383">
    <property type="entry name" value="TSP1_rpt_sf"/>
</dbReference>
<dbReference type="SMART" id="SM00218">
    <property type="entry name" value="ZU5"/>
    <property type="match status" value="1"/>
</dbReference>
<dbReference type="OrthoDB" id="5973910at2759"/>
<reference evidence="18" key="1">
    <citation type="submission" date="2025-08" db="UniProtKB">
        <authorList>
            <consortium name="Ensembl"/>
        </authorList>
    </citation>
    <scope>IDENTIFICATION</scope>
</reference>
<keyword evidence="4" id="KW-1003">Cell membrane</keyword>
<dbReference type="PROSITE" id="PS50017">
    <property type="entry name" value="DEATH_DOMAIN"/>
    <property type="match status" value="1"/>
</dbReference>
<dbReference type="InterPro" id="IPR057755">
    <property type="entry name" value="UNC5A-D-like_N"/>
</dbReference>
<dbReference type="Pfam" id="PF25609">
    <property type="entry name" value="Unc5_NetrinR_N"/>
    <property type="match status" value="1"/>
</dbReference>
<dbReference type="PANTHER" id="PTHR12582:SF6">
    <property type="entry name" value="NETRIN RECEPTOR UNC5B"/>
    <property type="match status" value="1"/>
</dbReference>
<feature type="transmembrane region" description="Helical" evidence="14">
    <location>
        <begin position="440"/>
        <end position="459"/>
    </location>
</feature>
<keyword evidence="7" id="KW-0677">Repeat</keyword>
<dbReference type="Gene3D" id="1.10.533.10">
    <property type="entry name" value="Death Domain, Fas"/>
    <property type="match status" value="1"/>
</dbReference>
<keyword evidence="11 14" id="KW-0675">Receptor</keyword>
<dbReference type="PROSITE" id="PS51145">
    <property type="entry name" value="ZU5"/>
    <property type="match status" value="1"/>
</dbReference>
<dbReference type="PANTHER" id="PTHR12582">
    <property type="entry name" value="NETRIN RECEPTOR UNC5"/>
    <property type="match status" value="1"/>
</dbReference>
<dbReference type="FunFam" id="2.20.100.10:FF:000002">
    <property type="entry name" value="Unc-5 netrin receptor C"/>
    <property type="match status" value="1"/>
</dbReference>
<dbReference type="GO" id="GO:0033564">
    <property type="term" value="P:anterior/posterior axon guidance"/>
    <property type="evidence" value="ECO:0007669"/>
    <property type="project" value="TreeGrafter"/>
</dbReference>
<dbReference type="Pfam" id="PF00090">
    <property type="entry name" value="TSP_1"/>
    <property type="match status" value="2"/>
</dbReference>
<dbReference type="Pfam" id="PF00531">
    <property type="entry name" value="Death"/>
    <property type="match status" value="1"/>
</dbReference>
<evidence type="ECO:0000256" key="3">
    <source>
        <dbReference type="ARBA" id="ARBA00022473"/>
    </source>
</evidence>
<dbReference type="InterPro" id="IPR000906">
    <property type="entry name" value="ZU5_dom"/>
</dbReference>
<dbReference type="AlphaFoldDB" id="A0A8C6Y0B7"/>
<accession>A0A8C6Y0B7</accession>
<dbReference type="FunFam" id="2.60.40.10:FF:000039">
    <property type="entry name" value="Unc-5 netrin receptor C"/>
    <property type="match status" value="1"/>
</dbReference>
<dbReference type="InterPro" id="IPR003598">
    <property type="entry name" value="Ig_sub2"/>
</dbReference>
<evidence type="ECO:0000256" key="9">
    <source>
        <dbReference type="ARBA" id="ARBA00023136"/>
    </source>
</evidence>
<dbReference type="Pfam" id="PF00791">
    <property type="entry name" value="ZU5"/>
    <property type="match status" value="1"/>
</dbReference>
<dbReference type="FunFam" id="2.20.100.10:FF:000008">
    <property type="entry name" value="Unc-5 netrin receptor C"/>
    <property type="match status" value="1"/>
</dbReference>
<dbReference type="SMART" id="SM00005">
    <property type="entry name" value="DEATH"/>
    <property type="match status" value="1"/>
</dbReference>
<comment type="caution">
    <text evidence="14">Lacks conserved residue(s) required for the propagation of feature annotation.</text>
</comment>
<evidence type="ECO:0000256" key="14">
    <source>
        <dbReference type="RuleBase" id="RU367033"/>
    </source>
</evidence>
<evidence type="ECO:0000256" key="13">
    <source>
        <dbReference type="ARBA" id="ARBA00023319"/>
    </source>
</evidence>
<dbReference type="CDD" id="cd08802">
    <property type="entry name" value="Death_UNC5B"/>
    <property type="match status" value="1"/>
</dbReference>
<dbReference type="SMART" id="SM00408">
    <property type="entry name" value="IGc2"/>
    <property type="match status" value="1"/>
</dbReference>
<evidence type="ECO:0000313" key="19">
    <source>
        <dbReference type="Proteomes" id="UP000694559"/>
    </source>
</evidence>
<evidence type="ECO:0000259" key="16">
    <source>
        <dbReference type="PROSITE" id="PS50835"/>
    </source>
</evidence>
<organism evidence="18 19">
    <name type="scientific">Naja naja</name>
    <name type="common">Indian cobra</name>
    <dbReference type="NCBI Taxonomy" id="35670"/>
    <lineage>
        <taxon>Eukaryota</taxon>
        <taxon>Metazoa</taxon>
        <taxon>Chordata</taxon>
        <taxon>Craniata</taxon>
        <taxon>Vertebrata</taxon>
        <taxon>Euteleostomi</taxon>
        <taxon>Lepidosauria</taxon>
        <taxon>Squamata</taxon>
        <taxon>Bifurcata</taxon>
        <taxon>Unidentata</taxon>
        <taxon>Episquamata</taxon>
        <taxon>Toxicofera</taxon>
        <taxon>Serpentes</taxon>
        <taxon>Colubroidea</taxon>
        <taxon>Elapidae</taxon>
        <taxon>Elapinae</taxon>
        <taxon>Naja</taxon>
    </lineage>
</organism>
<feature type="domain" description="Death" evidence="15">
    <location>
        <begin position="762"/>
        <end position="828"/>
    </location>
</feature>
<keyword evidence="3 14" id="KW-0217">Developmental protein</keyword>
<dbReference type="SMART" id="SM00409">
    <property type="entry name" value="IG"/>
    <property type="match status" value="2"/>
</dbReference>
<evidence type="ECO:0000256" key="6">
    <source>
        <dbReference type="ARBA" id="ARBA00022729"/>
    </source>
</evidence>
<dbReference type="InterPro" id="IPR037936">
    <property type="entry name" value="UNC5A-D"/>
</dbReference>
<reference evidence="18" key="2">
    <citation type="submission" date="2025-09" db="UniProtKB">
        <authorList>
            <consortium name="Ensembl"/>
        </authorList>
    </citation>
    <scope>IDENTIFICATION</scope>
</reference>
<dbReference type="InterPro" id="IPR011029">
    <property type="entry name" value="DEATH-like_dom_sf"/>
</dbReference>
<dbReference type="InterPro" id="IPR042156">
    <property type="entry name" value="Death_UNC5B"/>
</dbReference>
<evidence type="ECO:0000313" key="18">
    <source>
        <dbReference type="Ensembl" id="ENSNNAP00000022126.1"/>
    </source>
</evidence>
<dbReference type="Gene3D" id="2.60.220.30">
    <property type="match status" value="1"/>
</dbReference>